<dbReference type="Proteomes" id="UP000676565">
    <property type="component" value="Unassembled WGS sequence"/>
</dbReference>
<comment type="caution">
    <text evidence="2">The sequence shown here is derived from an EMBL/GenBank/DDBJ whole genome shotgun (WGS) entry which is preliminary data.</text>
</comment>
<name>A0ABS5BNQ6_9BACT</name>
<proteinExistence type="predicted"/>
<sequence>MPLKNDSFGFTRHWLVAAFRELPRQPDLFAAKKMSTARKSFLAGSNQLTAIKNWLKAGGVTESKGSNTTLTELGQLMAAQDARAEMAWTWWLFHLHLCTNPDAFPYTGFFHIYDTEGRWVSLDDITDCLAQSAEEKQIGISKETVSSYFSGVAQTFQTGGFVNELGLLEERTVGDGRGGRKVRRRLTKAEDLLVAYAAVLFQRQHYPNQATVEAREILGKGFARVLGLRESDVRESLSRITTHKDYGQFVQYRQQVNQDSIQFLRPAEATLRDLRLTGYRSHAVKWQ</sequence>
<keyword evidence="3" id="KW-1185">Reference proteome</keyword>
<reference evidence="2 3" key="1">
    <citation type="submission" date="2021-04" db="EMBL/GenBank/DDBJ databases">
        <authorList>
            <person name="Ivanova A."/>
        </authorList>
    </citation>
    <scope>NUCLEOTIDE SEQUENCE [LARGE SCALE GENOMIC DNA]</scope>
    <source>
        <strain evidence="2 3">G18</strain>
    </source>
</reference>
<evidence type="ECO:0000313" key="3">
    <source>
        <dbReference type="Proteomes" id="UP000676565"/>
    </source>
</evidence>
<organism evidence="2 3">
    <name type="scientific">Gemmata palustris</name>
    <dbReference type="NCBI Taxonomy" id="2822762"/>
    <lineage>
        <taxon>Bacteria</taxon>
        <taxon>Pseudomonadati</taxon>
        <taxon>Planctomycetota</taxon>
        <taxon>Planctomycetia</taxon>
        <taxon>Gemmatales</taxon>
        <taxon>Gemmataceae</taxon>
        <taxon>Gemmata</taxon>
    </lineage>
</organism>
<gene>
    <name evidence="2" type="ORF">J8F10_08735</name>
</gene>
<dbReference type="RefSeq" id="WP_210653446.1">
    <property type="nucleotide sequence ID" value="NZ_JAGKQQ010000001.1"/>
</dbReference>
<dbReference type="Pfam" id="PF13182">
    <property type="entry name" value="DUF4007"/>
    <property type="match status" value="1"/>
</dbReference>
<protein>
    <submittedName>
        <fullName evidence="2">DUF4007 family protein</fullName>
    </submittedName>
</protein>
<dbReference type="EMBL" id="JAGKQQ010000001">
    <property type="protein sequence ID" value="MBP3955364.1"/>
    <property type="molecule type" value="Genomic_DNA"/>
</dbReference>
<evidence type="ECO:0000259" key="1">
    <source>
        <dbReference type="Pfam" id="PF13182"/>
    </source>
</evidence>
<accession>A0ABS5BNQ6</accession>
<dbReference type="InterPro" id="IPR025248">
    <property type="entry name" value="DUF4007"/>
</dbReference>
<feature type="domain" description="DUF4007" evidence="1">
    <location>
        <begin position="6"/>
        <end position="266"/>
    </location>
</feature>
<evidence type="ECO:0000313" key="2">
    <source>
        <dbReference type="EMBL" id="MBP3955364.1"/>
    </source>
</evidence>